<gene>
    <name evidence="1" type="ORF">PXEA_LOCUS25412</name>
</gene>
<keyword evidence="2" id="KW-1185">Reference proteome</keyword>
<protein>
    <submittedName>
        <fullName evidence="1">Uncharacterized protein</fullName>
    </submittedName>
</protein>
<proteinExistence type="predicted"/>
<name>A0A3S5CS44_9PLAT</name>
<reference evidence="1" key="1">
    <citation type="submission" date="2018-11" db="EMBL/GenBank/DDBJ databases">
        <authorList>
            <consortium name="Pathogen Informatics"/>
        </authorList>
    </citation>
    <scope>NUCLEOTIDE SEQUENCE</scope>
</reference>
<dbReference type="EMBL" id="CAAALY010128702">
    <property type="protein sequence ID" value="VEL31972.1"/>
    <property type="molecule type" value="Genomic_DNA"/>
</dbReference>
<evidence type="ECO:0000313" key="1">
    <source>
        <dbReference type="EMBL" id="VEL31972.1"/>
    </source>
</evidence>
<evidence type="ECO:0000313" key="2">
    <source>
        <dbReference type="Proteomes" id="UP000784294"/>
    </source>
</evidence>
<accession>A0A3S5CS44</accession>
<organism evidence="1 2">
    <name type="scientific">Protopolystoma xenopodis</name>
    <dbReference type="NCBI Taxonomy" id="117903"/>
    <lineage>
        <taxon>Eukaryota</taxon>
        <taxon>Metazoa</taxon>
        <taxon>Spiralia</taxon>
        <taxon>Lophotrochozoa</taxon>
        <taxon>Platyhelminthes</taxon>
        <taxon>Monogenea</taxon>
        <taxon>Polyopisthocotylea</taxon>
        <taxon>Polystomatidea</taxon>
        <taxon>Polystomatidae</taxon>
        <taxon>Protopolystoma</taxon>
    </lineage>
</organism>
<dbReference type="Proteomes" id="UP000784294">
    <property type="component" value="Unassembled WGS sequence"/>
</dbReference>
<dbReference type="AlphaFoldDB" id="A0A3S5CS44"/>
<comment type="caution">
    <text evidence="1">The sequence shown here is derived from an EMBL/GenBank/DDBJ whole genome shotgun (WGS) entry which is preliminary data.</text>
</comment>
<sequence>MPQCVSAPLSAPEMGDLVARARETSRSPLQTERCVCLCACICVYPQVHTHRMAGRQDVRLDARLCALSSSIQHFGMREHLFGLAQNQRHANKRNQLKVRLVGHRNGRTLFISDWLKQQSIWPRLILQ</sequence>